<reference evidence="1" key="1">
    <citation type="submission" date="2021-11" db="EMBL/GenBank/DDBJ databases">
        <title>Study of the species diversity of bacterial strains isolated from a unique natural object - Shulgan-Tash cave (Bashkiria).</title>
        <authorList>
            <person name="Sazanova A.L."/>
            <person name="Chirak E.R."/>
            <person name="Safronova V.I."/>
        </authorList>
    </citation>
    <scope>NUCLEOTIDE SEQUENCE</scope>
    <source>
        <strain evidence="1">P1</strain>
    </source>
</reference>
<accession>A0AC61U4U6</accession>
<evidence type="ECO:0000313" key="2">
    <source>
        <dbReference type="Proteomes" id="UP001059663"/>
    </source>
</evidence>
<proteinExistence type="predicted"/>
<gene>
    <name evidence="1" type="ORF">LP422_01210</name>
</gene>
<protein>
    <submittedName>
        <fullName evidence="1">Uncharacterized protein</fullName>
    </submittedName>
</protein>
<organism evidence="1 2">
    <name type="scientific">Janibacter limosus</name>
    <dbReference type="NCBI Taxonomy" id="53458"/>
    <lineage>
        <taxon>Bacteria</taxon>
        <taxon>Bacillati</taxon>
        <taxon>Actinomycetota</taxon>
        <taxon>Actinomycetes</taxon>
        <taxon>Micrococcales</taxon>
        <taxon>Intrasporangiaceae</taxon>
        <taxon>Janibacter</taxon>
    </lineage>
</organism>
<sequence>MTATQFHRELRSWFETLPVVPWIEYVGPPDGLFEADSSGDLMRTGGLRQPEIRCWPSASVLTFRGADDLENAYRVMVNGVAEAGSWASSGYVDRSERGLVLPPRRDDGSEPDMAELDTMTRDCGPLVRGTEYVVTDHHPHVVDFHAVSWHLSTDARQRAVKPWLLLDVDGVLLHEGAGEDALSPDVFASLDRLGRHYELARATSWESSANTLLDHSTGGSWPVVPVVSSARRDPDGFDTPRVRPVLDFVGDRPFARVDDQLGRGDAKRLTEDRDCLVLRPNPRHGLTDENIGTLLARVVDAVPNLAPPD</sequence>
<dbReference type="Proteomes" id="UP001059663">
    <property type="component" value="Chromosome"/>
</dbReference>
<evidence type="ECO:0000313" key="1">
    <source>
        <dbReference type="EMBL" id="UUZ45015.1"/>
    </source>
</evidence>
<dbReference type="EMBL" id="CP087977">
    <property type="protein sequence ID" value="UUZ45015.1"/>
    <property type="molecule type" value="Genomic_DNA"/>
</dbReference>
<name>A0AC61U4U6_9MICO</name>